<sequence length="369" mass="43274">MRIFYCIHSLCNSGGMERIIVEKANFLSKKGFEVFILTTEQQDKPTFYQLENNITHIDLGVNYSEYNSLFLKIMTLYFKEYKHKKSLKKIVTKYKPDIIISTFENEASFLPKLKDQSKKILEFHFSKGYRLAKKRKGLLFLVDWYRTQCEIKIAKKFEHFIVLTEEDKLSWYQLSNVSVIPNFIHSISECSNFSRKELLSIGRLSYQKGLDRLIKAFKIVHETYPEWKLFIYGDGEERDWLLGLIQEYNLVSSVVIHCPVKNIGEIYCNSSCFVLTSRYEGLPMVLLEAMSYGLPIISYDCKCGPKDLINNGLNGFLVPESNIEELANTIMKLISNRDMMIEMGRNAKVESQKYEREIIMQKWIDLFEK</sequence>
<comment type="caution">
    <text evidence="3">The sequence shown here is derived from an EMBL/GenBank/DDBJ whole genome shotgun (WGS) entry which is preliminary data.</text>
</comment>
<reference evidence="3 4" key="1">
    <citation type="submission" date="2018-08" db="EMBL/GenBank/DDBJ databases">
        <title>A genome reference for cultivated species of the human gut microbiota.</title>
        <authorList>
            <person name="Zou Y."/>
            <person name="Xue W."/>
            <person name="Luo G."/>
        </authorList>
    </citation>
    <scope>NUCLEOTIDE SEQUENCE [LARGE SCALE GENOMIC DNA]</scope>
    <source>
        <strain evidence="3 4">AF14-27</strain>
    </source>
</reference>
<dbReference type="InterPro" id="IPR028098">
    <property type="entry name" value="Glyco_trans_4-like_N"/>
</dbReference>
<feature type="domain" description="Glycosyltransferase subfamily 4-like N-terminal" evidence="2">
    <location>
        <begin position="14"/>
        <end position="184"/>
    </location>
</feature>
<dbReference type="Proteomes" id="UP000284366">
    <property type="component" value="Unassembled WGS sequence"/>
</dbReference>
<dbReference type="Gene3D" id="3.40.50.2000">
    <property type="entry name" value="Glycogen Phosphorylase B"/>
    <property type="match status" value="2"/>
</dbReference>
<feature type="domain" description="Glycosyl transferase family 1" evidence="1">
    <location>
        <begin position="195"/>
        <end position="348"/>
    </location>
</feature>
<gene>
    <name evidence="3" type="ORF">DWW09_14700</name>
</gene>
<proteinExistence type="predicted"/>
<evidence type="ECO:0000259" key="1">
    <source>
        <dbReference type="Pfam" id="PF00534"/>
    </source>
</evidence>
<name>A0A412XYS5_9BACE</name>
<dbReference type="InterPro" id="IPR001296">
    <property type="entry name" value="Glyco_trans_1"/>
</dbReference>
<protein>
    <submittedName>
        <fullName evidence="3">Glycosyltransferase family 4 protein</fullName>
    </submittedName>
</protein>
<organism evidence="3 4">
    <name type="scientific">Bacteroides clarus</name>
    <dbReference type="NCBI Taxonomy" id="626929"/>
    <lineage>
        <taxon>Bacteria</taxon>
        <taxon>Pseudomonadati</taxon>
        <taxon>Bacteroidota</taxon>
        <taxon>Bacteroidia</taxon>
        <taxon>Bacteroidales</taxon>
        <taxon>Bacteroidaceae</taxon>
        <taxon>Bacteroides</taxon>
    </lineage>
</organism>
<keyword evidence="3" id="KW-0808">Transferase</keyword>
<dbReference type="EMBL" id="QRZG01000030">
    <property type="protein sequence ID" value="RGV50356.1"/>
    <property type="molecule type" value="Genomic_DNA"/>
</dbReference>
<dbReference type="AlphaFoldDB" id="A0A412XYS5"/>
<dbReference type="GO" id="GO:0016757">
    <property type="term" value="F:glycosyltransferase activity"/>
    <property type="evidence" value="ECO:0007669"/>
    <property type="project" value="InterPro"/>
</dbReference>
<dbReference type="Pfam" id="PF00534">
    <property type="entry name" value="Glycos_transf_1"/>
    <property type="match status" value="1"/>
</dbReference>
<evidence type="ECO:0000313" key="4">
    <source>
        <dbReference type="Proteomes" id="UP000284366"/>
    </source>
</evidence>
<evidence type="ECO:0000313" key="3">
    <source>
        <dbReference type="EMBL" id="RGV50356.1"/>
    </source>
</evidence>
<accession>A0A412XYS5</accession>
<evidence type="ECO:0000259" key="2">
    <source>
        <dbReference type="Pfam" id="PF13439"/>
    </source>
</evidence>
<dbReference type="Pfam" id="PF13439">
    <property type="entry name" value="Glyco_transf_4"/>
    <property type="match status" value="1"/>
</dbReference>
<dbReference type="PANTHER" id="PTHR12526">
    <property type="entry name" value="GLYCOSYLTRANSFERASE"/>
    <property type="match status" value="1"/>
</dbReference>
<dbReference type="SUPFAM" id="SSF53756">
    <property type="entry name" value="UDP-Glycosyltransferase/glycogen phosphorylase"/>
    <property type="match status" value="1"/>
</dbReference>
<dbReference type="CDD" id="cd03820">
    <property type="entry name" value="GT4_AmsD-like"/>
    <property type="match status" value="1"/>
</dbReference>
<dbReference type="PANTHER" id="PTHR12526:SF630">
    <property type="entry name" value="GLYCOSYLTRANSFERASE"/>
    <property type="match status" value="1"/>
</dbReference>